<dbReference type="AlphaFoldDB" id="A0A6C0GSY9"/>
<sequence>MPTKISIGNEKINSRDPFLGKALVKSNGYRNYLLKFQSLIALLILCLVIGLLSDKFFTAANAWNVMRQISVNICISVGMTLVVLTAGIDLSVGSVLALCGAITAGLLKSGIEVPAFDLYIGFTLLGAILAGITIGSLLGAFNGWTITRFNVPPFVATLAMLTIARGLTMLWTKGFPISGLGENFSYLGTGWFLGIPLPVWISGLIVFAAIIITNKTRVGRYIYAIGGNESASKLSGININKIKILVYAIAGGLAAIGGLIVTSRLDSAQPNAGFSYELDAIAAVVIGGTSLSGGRGSILGTVQGAIIIGVLNNGLVLLNVSPFWQQVVKGLVILLAVIIDKSNAKNE</sequence>
<feature type="transmembrane region" description="Helical" evidence="6">
    <location>
        <begin position="32"/>
        <end position="52"/>
    </location>
</feature>
<feature type="transmembrane region" description="Helical" evidence="6">
    <location>
        <begin position="298"/>
        <end position="317"/>
    </location>
</feature>
<name>A0A6C0GSY9_9BACT</name>
<dbReference type="GO" id="GO:0022857">
    <property type="term" value="F:transmembrane transporter activity"/>
    <property type="evidence" value="ECO:0007669"/>
    <property type="project" value="InterPro"/>
</dbReference>
<keyword evidence="4 6" id="KW-1133">Transmembrane helix</keyword>
<feature type="transmembrane region" description="Helical" evidence="6">
    <location>
        <begin position="118"/>
        <end position="141"/>
    </location>
</feature>
<reference evidence="7 8" key="1">
    <citation type="submission" date="2020-01" db="EMBL/GenBank/DDBJ databases">
        <authorList>
            <person name="Kim M.K."/>
        </authorList>
    </citation>
    <scope>NUCLEOTIDE SEQUENCE [LARGE SCALE GENOMIC DNA]</scope>
    <source>
        <strain evidence="7 8">172606-1</strain>
    </source>
</reference>
<dbReference type="EMBL" id="CP048222">
    <property type="protein sequence ID" value="QHT70663.1"/>
    <property type="molecule type" value="Genomic_DNA"/>
</dbReference>
<keyword evidence="8" id="KW-1185">Reference proteome</keyword>
<accession>A0A6C0GSY9</accession>
<dbReference type="InterPro" id="IPR001851">
    <property type="entry name" value="ABC_transp_permease"/>
</dbReference>
<dbReference type="KEGG" id="rhoz:GXP67_30430"/>
<dbReference type="RefSeq" id="WP_162446638.1">
    <property type="nucleotide sequence ID" value="NZ_CP048222.1"/>
</dbReference>
<dbReference type="PANTHER" id="PTHR32196:SF72">
    <property type="entry name" value="RIBOSE IMPORT PERMEASE PROTEIN RBSC"/>
    <property type="match status" value="1"/>
</dbReference>
<organism evidence="7 8">
    <name type="scientific">Rhodocytophaga rosea</name>
    <dbReference type="NCBI Taxonomy" id="2704465"/>
    <lineage>
        <taxon>Bacteria</taxon>
        <taxon>Pseudomonadati</taxon>
        <taxon>Bacteroidota</taxon>
        <taxon>Cytophagia</taxon>
        <taxon>Cytophagales</taxon>
        <taxon>Rhodocytophagaceae</taxon>
        <taxon>Rhodocytophaga</taxon>
    </lineage>
</organism>
<dbReference type="Pfam" id="PF02653">
    <property type="entry name" value="BPD_transp_2"/>
    <property type="match status" value="1"/>
</dbReference>
<keyword evidence="5 6" id="KW-0472">Membrane</keyword>
<dbReference type="GO" id="GO:0005886">
    <property type="term" value="C:plasma membrane"/>
    <property type="evidence" value="ECO:0007669"/>
    <property type="project" value="UniProtKB-SubCell"/>
</dbReference>
<dbReference type="PANTHER" id="PTHR32196">
    <property type="entry name" value="ABC TRANSPORTER PERMEASE PROTEIN YPHD-RELATED-RELATED"/>
    <property type="match status" value="1"/>
</dbReference>
<evidence type="ECO:0000256" key="2">
    <source>
        <dbReference type="ARBA" id="ARBA00022475"/>
    </source>
</evidence>
<proteinExistence type="predicted"/>
<evidence type="ECO:0000256" key="6">
    <source>
        <dbReference type="SAM" id="Phobius"/>
    </source>
</evidence>
<evidence type="ECO:0000313" key="8">
    <source>
        <dbReference type="Proteomes" id="UP000480178"/>
    </source>
</evidence>
<keyword evidence="2" id="KW-1003">Cell membrane</keyword>
<evidence type="ECO:0000256" key="4">
    <source>
        <dbReference type="ARBA" id="ARBA00022989"/>
    </source>
</evidence>
<feature type="transmembrane region" description="Helical" evidence="6">
    <location>
        <begin position="244"/>
        <end position="262"/>
    </location>
</feature>
<feature type="transmembrane region" description="Helical" evidence="6">
    <location>
        <begin position="153"/>
        <end position="171"/>
    </location>
</feature>
<evidence type="ECO:0000313" key="7">
    <source>
        <dbReference type="EMBL" id="QHT70663.1"/>
    </source>
</evidence>
<evidence type="ECO:0000256" key="5">
    <source>
        <dbReference type="ARBA" id="ARBA00023136"/>
    </source>
</evidence>
<gene>
    <name evidence="7" type="primary">rbsC</name>
    <name evidence="7" type="ORF">GXP67_30430</name>
</gene>
<dbReference type="Proteomes" id="UP000480178">
    <property type="component" value="Chromosome"/>
</dbReference>
<evidence type="ECO:0000256" key="1">
    <source>
        <dbReference type="ARBA" id="ARBA00004651"/>
    </source>
</evidence>
<dbReference type="CDD" id="cd06579">
    <property type="entry name" value="TM_PBP1_transp_AraH_like"/>
    <property type="match status" value="1"/>
</dbReference>
<comment type="subcellular location">
    <subcellularLocation>
        <location evidence="1">Cell membrane</location>
        <topology evidence="1">Multi-pass membrane protein</topology>
    </subcellularLocation>
</comment>
<protein>
    <submittedName>
        <fullName evidence="7">Ribose ABC transporter permease</fullName>
    </submittedName>
</protein>
<feature type="transmembrane region" description="Helical" evidence="6">
    <location>
        <begin position="191"/>
        <end position="212"/>
    </location>
</feature>
<evidence type="ECO:0000256" key="3">
    <source>
        <dbReference type="ARBA" id="ARBA00022692"/>
    </source>
</evidence>
<keyword evidence="3 6" id="KW-0812">Transmembrane</keyword>
<feature type="transmembrane region" description="Helical" evidence="6">
    <location>
        <begin position="73"/>
        <end position="106"/>
    </location>
</feature>